<dbReference type="PANTHER" id="PTHR34707:SF1">
    <property type="entry name" value="VIMENTIN-TYPE INTERMEDIATE FILAMENT-ASSOCIATED COILED-COIL PROTEIN"/>
    <property type="match status" value="1"/>
</dbReference>
<feature type="coiled-coil region" evidence="1">
    <location>
        <begin position="249"/>
        <end position="318"/>
    </location>
</feature>
<dbReference type="Proteomes" id="UP000095285">
    <property type="component" value="Unassembled WGS sequence"/>
</dbReference>
<feature type="coiled-coil region" evidence="1">
    <location>
        <begin position="498"/>
        <end position="553"/>
    </location>
</feature>
<accession>A0A1I7VPV5</accession>
<feature type="coiled-coil region" evidence="1">
    <location>
        <begin position="892"/>
        <end position="919"/>
    </location>
</feature>
<dbReference type="PANTHER" id="PTHR34707">
    <property type="entry name" value="VIMENTIN-TYPE INTERMEDIATE FILAMENT-ASSOCIATED COILED-COIL PROTEIN"/>
    <property type="match status" value="1"/>
</dbReference>
<evidence type="ECO:0000313" key="4">
    <source>
        <dbReference type="Proteomes" id="UP000095285"/>
    </source>
</evidence>
<feature type="region of interest" description="Disordered" evidence="2">
    <location>
        <begin position="123"/>
        <end position="169"/>
    </location>
</feature>
<keyword evidence="4" id="KW-1185">Reference proteome</keyword>
<organism evidence="4 5">
    <name type="scientific">Loa loa</name>
    <name type="common">Eye worm</name>
    <name type="synonym">Filaria loa</name>
    <dbReference type="NCBI Taxonomy" id="7209"/>
    <lineage>
        <taxon>Eukaryota</taxon>
        <taxon>Metazoa</taxon>
        <taxon>Ecdysozoa</taxon>
        <taxon>Nematoda</taxon>
        <taxon>Chromadorea</taxon>
        <taxon>Rhabditida</taxon>
        <taxon>Spirurina</taxon>
        <taxon>Spiruromorpha</taxon>
        <taxon>Filarioidea</taxon>
        <taxon>Onchocercidae</taxon>
        <taxon>Loa</taxon>
    </lineage>
</organism>
<feature type="coiled-coil region" evidence="1">
    <location>
        <begin position="1566"/>
        <end position="1604"/>
    </location>
</feature>
<sequence>MDNVPPVIDSTFPPSGWARIELEPVDIPLEQDDSILLSAIQSVIPGAHGLYYKDEDCKKALKYNGTTGCILKGPPGWNSKPIYVTLAHGCHHFSSTGAGQYDIATERFEKTVNLIQRMLGQSGRWMSPHSHRKDTSNRSVDHKGSRLSSQDAQIVNEGDREAPIDEEEREDGSYCKEYFRYENIVVLINKNSHNLLNIMQFIIGKYSETSTDIQKPQRESDILDQSEIRTYQSAHRTEKEEQTGNGDEYEKLKQQKEEVERELIEKERRLNNLVQTINDLQFKLSEQKQYSDVTQARVKDLETMLDEERNKGESLMNLNTELNMKIESLSLSQQPEIEYDGLRQSPKAELEEKNYEIEKLNKKIDELKLNLDEYTQWLEEANDRTNHLENVCKERDCVIDDVTNKLHDVERRLHDISTPQSTENLNSLIDDLRKEINQKNDYIDQLEKAKNDAQWYLGEHQHWLQDANTKIGILENEKLEGWRKVCELEEMLSQAEIVAATIDNYSEMKGKMEELEQIIEEKKREYDKLNEQKNEIEVILEDAKKRIQYLEDEEAEKDLLILSISKELGELKAVRIDAFQQKKEQQQIIKAESGDAEIEYKKVKWLLEDLEEDIFDVDDDHFNDSIEPKNKTDLTFIEQFKRRIKELENATQKFKNDKDAAIAKLYEIEPKMEDLKKEIQEKDQQIIQMEKDFNEKQNELNSFRLRIDELLHELNETNQNAISNEQKRMDTEWSLGEHRQWLADSKNKIDELENKLQMIGQENDSLREEIEKLNSNIRTSKKAIDSLQKEIGDKDEQLNYMLKQKNDAEWNVGEQQQLLKNANNRINELESVLNEKNYFIEELKKHNEERYVSLRSYNSNVFIFKVNELAALRVKLQDAEKALTETPSQDKMNELNSMVDCLQNELNAKNEYIKTLSKQCNDTEWSLGEHRQWLNDSTNRIEDLTKELCKSDDCIKQLRQEIENQNADISAKSDCIANLEKAKNDTEWSLGEHRQWLQNANERIAEFKESEIVKDTMIKELHNEIDELSKKVVLDLKAALEAVKKEMQQEKTEISVEQLMAKLQNAEQAQAEHPKLDDLISLKTENENLRELLKDKNECIDDLVQQKNDQEWSLGEHRQWLQDCKDRVSWLDGIVVAKNAEIDELRCENDCLKSDLAKISQNGDISKLNATIENLRYEVSNKNDEINEIIKQRDEMVWKLGEHCQWLEDANTRANDLAKKLAEKEQILNSLFEKHPEITKEKYDKADITLVGSEPVEIDKDKQEPIESDKNKLFEKIFELETRLLDAEKEMAAAASQTYADSQLIIEHEATMAKLREALEQKDADLVRVNKERNDAEWFLGEERQHLKDANQRIALLEEELICVKAKHADIIHNLRNEAFELSEKLLCKKYAQLSALLATTQEYLEKLQVEASEFTNSKELRKVIENLNNELHQCKAENANLLKQKNDAEWQLGEHREWLRIANNRITGLEDELTYIKEADKKTLEILRMENEELNQKNAQLKADVEHFQDEIQGALMKATKEHEGEEQNYSECKEVPALNRGENIDENLSSISCLLENLCKELNYQKIIDTLMEQRSKAEQLLEERKESITDAYNKIVELEKEILGSTLKEEMEVTEM</sequence>
<evidence type="ECO:0000313" key="5">
    <source>
        <dbReference type="WBParaSite" id="EN70_4935"/>
    </source>
</evidence>
<dbReference type="WBParaSite" id="EN70_4935">
    <property type="protein sequence ID" value="EN70_4935"/>
    <property type="gene ID" value="EN70_4935"/>
</dbReference>
<feature type="coiled-coil region" evidence="1">
    <location>
        <begin position="1270"/>
        <end position="1367"/>
    </location>
</feature>
<dbReference type="Pfam" id="PF18694">
    <property type="entry name" value="TDP-43_N"/>
    <property type="match status" value="1"/>
</dbReference>
<evidence type="ECO:0000259" key="3">
    <source>
        <dbReference type="Pfam" id="PF18694"/>
    </source>
</evidence>
<feature type="coiled-coil region" evidence="1">
    <location>
        <begin position="1418"/>
        <end position="1452"/>
    </location>
</feature>
<protein>
    <submittedName>
        <fullName evidence="5">TDP43_N domain-containing protein</fullName>
    </submittedName>
</protein>
<feature type="coiled-coil region" evidence="1">
    <location>
        <begin position="1478"/>
        <end position="1519"/>
    </location>
</feature>
<feature type="coiled-coil region" evidence="1">
    <location>
        <begin position="637"/>
        <end position="849"/>
    </location>
</feature>
<feature type="domain" description="TAR DNA-binding protein 43 N-terminal" evidence="3">
    <location>
        <begin position="23"/>
        <end position="85"/>
    </location>
</feature>
<dbReference type="CDD" id="cd19609">
    <property type="entry name" value="NTD_TDP-43"/>
    <property type="match status" value="1"/>
</dbReference>
<name>A0A1I7VPV5_LOALO</name>
<feature type="coiled-coil region" evidence="1">
    <location>
        <begin position="1033"/>
        <end position="1109"/>
    </location>
</feature>
<dbReference type="InterPro" id="IPR041105">
    <property type="entry name" value="TDP-43_N"/>
</dbReference>
<dbReference type="Gene3D" id="1.20.5.340">
    <property type="match status" value="1"/>
</dbReference>
<keyword evidence="1" id="KW-0175">Coiled coil</keyword>
<feature type="coiled-coil region" evidence="1">
    <location>
        <begin position="350"/>
        <end position="384"/>
    </location>
</feature>
<proteinExistence type="predicted"/>
<evidence type="ECO:0000256" key="1">
    <source>
        <dbReference type="SAM" id="Coils"/>
    </source>
</evidence>
<dbReference type="Gene3D" id="1.10.287.1490">
    <property type="match status" value="1"/>
</dbReference>
<feature type="compositionally biased region" description="Basic and acidic residues" evidence="2">
    <location>
        <begin position="133"/>
        <end position="144"/>
    </location>
</feature>
<reference evidence="5" key="2">
    <citation type="submission" date="2016-11" db="UniProtKB">
        <authorList>
            <consortium name="WormBaseParasite"/>
        </authorList>
    </citation>
    <scope>IDENTIFICATION</scope>
</reference>
<feature type="coiled-coil region" evidence="1">
    <location>
        <begin position="1135"/>
        <end position="1234"/>
    </location>
</feature>
<dbReference type="STRING" id="7209.A0A1I7VPV5"/>
<evidence type="ECO:0000256" key="2">
    <source>
        <dbReference type="SAM" id="MobiDB-lite"/>
    </source>
</evidence>
<reference evidence="4" key="1">
    <citation type="submission" date="2012-04" db="EMBL/GenBank/DDBJ databases">
        <title>The Genome Sequence of Loa loa.</title>
        <authorList>
            <consortium name="The Broad Institute Genome Sequencing Platform"/>
            <consortium name="Broad Institute Genome Sequencing Center for Infectious Disease"/>
            <person name="Nutman T.B."/>
            <person name="Fink D.L."/>
            <person name="Russ C."/>
            <person name="Young S."/>
            <person name="Zeng Q."/>
            <person name="Gargeya S."/>
            <person name="Alvarado L."/>
            <person name="Berlin A."/>
            <person name="Chapman S.B."/>
            <person name="Chen Z."/>
            <person name="Freedman E."/>
            <person name="Gellesch M."/>
            <person name="Goldberg J."/>
            <person name="Griggs A."/>
            <person name="Gujja S."/>
            <person name="Heilman E.R."/>
            <person name="Heiman D."/>
            <person name="Howarth C."/>
            <person name="Mehta T."/>
            <person name="Neiman D."/>
            <person name="Pearson M."/>
            <person name="Roberts A."/>
            <person name="Saif S."/>
            <person name="Shea T."/>
            <person name="Shenoy N."/>
            <person name="Sisk P."/>
            <person name="Stolte C."/>
            <person name="Sykes S."/>
            <person name="White J."/>
            <person name="Yandava C."/>
            <person name="Haas B."/>
            <person name="Henn M.R."/>
            <person name="Nusbaum C."/>
            <person name="Birren B."/>
        </authorList>
    </citation>
    <scope>NUCLEOTIDE SEQUENCE [LARGE SCALE GENOMIC DNA]</scope>
</reference>
<dbReference type="SUPFAM" id="SSF57997">
    <property type="entry name" value="Tropomyosin"/>
    <property type="match status" value="1"/>
</dbReference>